<dbReference type="PANTHER" id="PTHR23024:SF24">
    <property type="entry name" value="ALPHA_BETA HYDROLASE FOLD-3 DOMAIN-CONTAINING PROTEIN"/>
    <property type="match status" value="1"/>
</dbReference>
<proteinExistence type="predicted"/>
<dbReference type="InterPro" id="IPR050466">
    <property type="entry name" value="Carboxylest/Gibb_receptor"/>
</dbReference>
<dbReference type="InterPro" id="IPR013094">
    <property type="entry name" value="AB_hydrolase_3"/>
</dbReference>
<gene>
    <name evidence="2" type="ORF">GOMPHAMPRED_001512</name>
</gene>
<evidence type="ECO:0000313" key="2">
    <source>
        <dbReference type="EMBL" id="CAF9918409.1"/>
    </source>
</evidence>
<dbReference type="Pfam" id="PF07859">
    <property type="entry name" value="Abhydrolase_3"/>
    <property type="match status" value="1"/>
</dbReference>
<accession>A0A8H3F5K9</accession>
<dbReference type="Gene3D" id="3.40.50.1820">
    <property type="entry name" value="alpha/beta hydrolase"/>
    <property type="match status" value="1"/>
</dbReference>
<reference evidence="2" key="1">
    <citation type="submission" date="2021-03" db="EMBL/GenBank/DDBJ databases">
        <authorList>
            <person name="Tagirdzhanova G."/>
        </authorList>
    </citation>
    <scope>NUCLEOTIDE SEQUENCE</scope>
</reference>
<dbReference type="GO" id="GO:0016787">
    <property type="term" value="F:hydrolase activity"/>
    <property type="evidence" value="ECO:0007669"/>
    <property type="project" value="InterPro"/>
</dbReference>
<dbReference type="AlphaFoldDB" id="A0A8H3F5K9"/>
<dbReference type="Proteomes" id="UP000664169">
    <property type="component" value="Unassembled WGS sequence"/>
</dbReference>
<organism evidence="2 3">
    <name type="scientific">Gomphillus americanus</name>
    <dbReference type="NCBI Taxonomy" id="1940652"/>
    <lineage>
        <taxon>Eukaryota</taxon>
        <taxon>Fungi</taxon>
        <taxon>Dikarya</taxon>
        <taxon>Ascomycota</taxon>
        <taxon>Pezizomycotina</taxon>
        <taxon>Lecanoromycetes</taxon>
        <taxon>OSLEUM clade</taxon>
        <taxon>Ostropomycetidae</taxon>
        <taxon>Ostropales</taxon>
        <taxon>Graphidaceae</taxon>
        <taxon>Gomphilloideae</taxon>
        <taxon>Gomphillus</taxon>
    </lineage>
</organism>
<evidence type="ECO:0000259" key="1">
    <source>
        <dbReference type="Pfam" id="PF07859"/>
    </source>
</evidence>
<dbReference type="SUPFAM" id="SSF53474">
    <property type="entry name" value="alpha/beta-Hydrolases"/>
    <property type="match status" value="1"/>
</dbReference>
<feature type="domain" description="Alpha/beta hydrolase fold-3" evidence="1">
    <location>
        <begin position="90"/>
        <end position="196"/>
    </location>
</feature>
<keyword evidence="3" id="KW-1185">Reference proteome</keyword>
<sequence length="381" mass="42511">MRGNGLRTLIHQPSWVFRHYVTRWPLQKRAPYSTTFSPLQPDQVQLKVGSNGFINLDIYHPPQSPKANNPVVIYLPRGPVSPLNSPEPSSLQSLAAAANTTVVRLNYRLSKENRYPGPVHDVLAGYDWVVQHLLQAIPGKTDHDEFHKIAVCGEFIGGSLAAALGLTECHKNRAGVRTLVMGNPISDWTSMYTVAKSEKAFNIEETKTGRKKRAPKLPAWEAFANSSELPISALLRARSNFFRLQEDYFDVFASPMLFFRTPARDVPPETDELDELFLMPETVAQPPAKKRKSHRRYPPADAELILPYTKILVGKSCLLKDQGIELAEGIARSNHSYGGPLGVGQGTGWETVEVELQQGIGAWKENDLAEIGYFIRDTLKD</sequence>
<name>A0A8H3F5K9_9LECA</name>
<evidence type="ECO:0000313" key="3">
    <source>
        <dbReference type="Proteomes" id="UP000664169"/>
    </source>
</evidence>
<comment type="caution">
    <text evidence="2">The sequence shown here is derived from an EMBL/GenBank/DDBJ whole genome shotgun (WGS) entry which is preliminary data.</text>
</comment>
<dbReference type="EMBL" id="CAJPDQ010000013">
    <property type="protein sequence ID" value="CAF9918409.1"/>
    <property type="molecule type" value="Genomic_DNA"/>
</dbReference>
<dbReference type="OrthoDB" id="5396420at2759"/>
<dbReference type="InterPro" id="IPR029058">
    <property type="entry name" value="AB_hydrolase_fold"/>
</dbReference>
<protein>
    <recommendedName>
        <fullName evidence="1">Alpha/beta hydrolase fold-3 domain-containing protein</fullName>
    </recommendedName>
</protein>
<dbReference type="PANTHER" id="PTHR23024">
    <property type="entry name" value="ARYLACETAMIDE DEACETYLASE"/>
    <property type="match status" value="1"/>
</dbReference>